<dbReference type="HOGENOM" id="CLU_1678990_0_0_1"/>
<reference evidence="1 2" key="1">
    <citation type="submission" date="2014-04" db="EMBL/GenBank/DDBJ databases">
        <authorList>
            <consortium name="DOE Joint Genome Institute"/>
            <person name="Kuo A."/>
            <person name="Kohler A."/>
            <person name="Nagy L.G."/>
            <person name="Floudas D."/>
            <person name="Copeland A."/>
            <person name="Barry K.W."/>
            <person name="Cichocki N."/>
            <person name="Veneault-Fourrey C."/>
            <person name="LaButti K."/>
            <person name="Lindquist E.A."/>
            <person name="Lipzen A."/>
            <person name="Lundell T."/>
            <person name="Morin E."/>
            <person name="Murat C."/>
            <person name="Sun H."/>
            <person name="Tunlid A."/>
            <person name="Henrissat B."/>
            <person name="Grigoriev I.V."/>
            <person name="Hibbett D.S."/>
            <person name="Martin F."/>
            <person name="Nordberg H.P."/>
            <person name="Cantor M.N."/>
            <person name="Hua S.X."/>
        </authorList>
    </citation>
    <scope>NUCLEOTIDE SEQUENCE [LARGE SCALE GENOMIC DNA]</scope>
    <source>
        <strain evidence="1 2">Foug A</strain>
    </source>
</reference>
<keyword evidence="2" id="KW-1185">Reference proteome</keyword>
<dbReference type="EMBL" id="KN822820">
    <property type="protein sequence ID" value="KIM50022.1"/>
    <property type="molecule type" value="Genomic_DNA"/>
</dbReference>
<sequence length="157" mass="17300">MTAFLAYASLSVMRRLVSVPGLRYAHMLPGSLDPFISLPIGLLYKYWVGDGTIPIFNLLCNHAKGVSLRSHELSVSSFLRWPRPLLCDLREFPSVYSLTGGEVQPTQQTSLDILLWMKIKYLSLPKVSLSYDPFIISLDAAIAASGSKDDPSVSLAP</sequence>
<dbReference type="AlphaFoldDB" id="A0A0C2ZA90"/>
<organism evidence="1 2">
    <name type="scientific">Scleroderma citrinum Foug A</name>
    <dbReference type="NCBI Taxonomy" id="1036808"/>
    <lineage>
        <taxon>Eukaryota</taxon>
        <taxon>Fungi</taxon>
        <taxon>Dikarya</taxon>
        <taxon>Basidiomycota</taxon>
        <taxon>Agaricomycotina</taxon>
        <taxon>Agaricomycetes</taxon>
        <taxon>Agaricomycetidae</taxon>
        <taxon>Boletales</taxon>
        <taxon>Sclerodermatineae</taxon>
        <taxon>Sclerodermataceae</taxon>
        <taxon>Scleroderma</taxon>
    </lineage>
</organism>
<dbReference type="Proteomes" id="UP000053989">
    <property type="component" value="Unassembled WGS sequence"/>
</dbReference>
<evidence type="ECO:0000313" key="1">
    <source>
        <dbReference type="EMBL" id="KIM50022.1"/>
    </source>
</evidence>
<reference evidence="2" key="2">
    <citation type="submission" date="2015-01" db="EMBL/GenBank/DDBJ databases">
        <title>Evolutionary Origins and Diversification of the Mycorrhizal Mutualists.</title>
        <authorList>
            <consortium name="DOE Joint Genome Institute"/>
            <consortium name="Mycorrhizal Genomics Consortium"/>
            <person name="Kohler A."/>
            <person name="Kuo A."/>
            <person name="Nagy L.G."/>
            <person name="Floudas D."/>
            <person name="Copeland A."/>
            <person name="Barry K.W."/>
            <person name="Cichocki N."/>
            <person name="Veneault-Fourrey C."/>
            <person name="LaButti K."/>
            <person name="Lindquist E.A."/>
            <person name="Lipzen A."/>
            <person name="Lundell T."/>
            <person name="Morin E."/>
            <person name="Murat C."/>
            <person name="Riley R."/>
            <person name="Ohm R."/>
            <person name="Sun H."/>
            <person name="Tunlid A."/>
            <person name="Henrissat B."/>
            <person name="Grigoriev I.V."/>
            <person name="Hibbett D.S."/>
            <person name="Martin F."/>
        </authorList>
    </citation>
    <scope>NUCLEOTIDE SEQUENCE [LARGE SCALE GENOMIC DNA]</scope>
    <source>
        <strain evidence="2">Foug A</strain>
    </source>
</reference>
<gene>
    <name evidence="1" type="ORF">SCLCIDRAFT_34765</name>
</gene>
<protein>
    <submittedName>
        <fullName evidence="1">Uncharacterized protein</fullName>
    </submittedName>
</protein>
<accession>A0A0C2ZA90</accession>
<proteinExistence type="predicted"/>
<dbReference type="InParanoid" id="A0A0C2ZA90"/>
<evidence type="ECO:0000313" key="2">
    <source>
        <dbReference type="Proteomes" id="UP000053989"/>
    </source>
</evidence>
<name>A0A0C2ZA90_9AGAM</name>